<feature type="signal peptide" evidence="1">
    <location>
        <begin position="1"/>
        <end position="22"/>
    </location>
</feature>
<gene>
    <name evidence="2" type="ORF">COR50_04675</name>
</gene>
<organism evidence="2 3">
    <name type="scientific">Chitinophaga caeni</name>
    <dbReference type="NCBI Taxonomy" id="2029983"/>
    <lineage>
        <taxon>Bacteria</taxon>
        <taxon>Pseudomonadati</taxon>
        <taxon>Bacteroidota</taxon>
        <taxon>Chitinophagia</taxon>
        <taxon>Chitinophagales</taxon>
        <taxon>Chitinophagaceae</taxon>
        <taxon>Chitinophaga</taxon>
    </lineage>
</organism>
<evidence type="ECO:0000256" key="1">
    <source>
        <dbReference type="SAM" id="SignalP"/>
    </source>
</evidence>
<feature type="chain" id="PRO_5011973839" evidence="1">
    <location>
        <begin position="23"/>
        <end position="227"/>
    </location>
</feature>
<sequence>MLRFFLYSFVCLSLLTFNSSFSDPQDIYRPSNEWPVVIADGWFSAKTYTIGKYQASSKTNGSNRTSIFRTFPSAKNVFHYQLTSNASEYLITYGTVASISIDEKTLPKYLHSKHTGNADFFYAELIDQKDTSRPHWEMIIRKPHYLSLNKNNITGTLRSGNRSFMISAHNKFSFTNSYEKTCYEFKSKKKILAAVMLDKQPKVWVEEGLDSYESQVFAAAVSSLLQQ</sequence>
<protein>
    <submittedName>
        <fullName evidence="2">Uncharacterized protein</fullName>
    </submittedName>
</protein>
<proteinExistence type="predicted"/>
<name>A0A291QRH4_9BACT</name>
<dbReference type="RefSeq" id="WP_098192914.1">
    <property type="nucleotide sequence ID" value="NZ_CP023777.1"/>
</dbReference>
<accession>A0A291QRH4</accession>
<reference evidence="2 3" key="1">
    <citation type="submission" date="2017-10" db="EMBL/GenBank/DDBJ databases">
        <title>Paenichitinophaga pekingensis gen. nov., sp. nov., isolated from activated sludge.</title>
        <authorList>
            <person name="Jin D."/>
            <person name="Kong X."/>
            <person name="Deng Y."/>
            <person name="Bai Z."/>
        </authorList>
    </citation>
    <scope>NUCLEOTIDE SEQUENCE [LARGE SCALE GENOMIC DNA]</scope>
    <source>
        <strain evidence="2 3">13</strain>
    </source>
</reference>
<dbReference type="Proteomes" id="UP000220133">
    <property type="component" value="Chromosome"/>
</dbReference>
<dbReference type="KEGG" id="cbae:COR50_04675"/>
<dbReference type="AlphaFoldDB" id="A0A291QRH4"/>
<keyword evidence="1" id="KW-0732">Signal</keyword>
<keyword evidence="3" id="KW-1185">Reference proteome</keyword>
<evidence type="ECO:0000313" key="2">
    <source>
        <dbReference type="EMBL" id="ATL46526.1"/>
    </source>
</evidence>
<dbReference type="EMBL" id="CP023777">
    <property type="protein sequence ID" value="ATL46526.1"/>
    <property type="molecule type" value="Genomic_DNA"/>
</dbReference>
<dbReference type="OrthoDB" id="657859at2"/>
<evidence type="ECO:0000313" key="3">
    <source>
        <dbReference type="Proteomes" id="UP000220133"/>
    </source>
</evidence>